<dbReference type="InterPro" id="IPR022337">
    <property type="entry name" value="Inositol_monophosphatase_SuhB"/>
</dbReference>
<keyword evidence="11" id="KW-1185">Reference proteome</keyword>
<name>A0A2U2N4L3_9GAMM</name>
<dbReference type="InterPro" id="IPR020550">
    <property type="entry name" value="Inositol_monophosphatase_CS"/>
</dbReference>
<evidence type="ECO:0000256" key="1">
    <source>
        <dbReference type="ARBA" id="ARBA00001033"/>
    </source>
</evidence>
<feature type="binding site" evidence="8">
    <location>
        <position position="82"/>
    </location>
    <ligand>
        <name>Mg(2+)</name>
        <dbReference type="ChEBI" id="CHEBI:18420"/>
        <label>1</label>
        <note>catalytic</note>
    </ligand>
</feature>
<evidence type="ECO:0000256" key="5">
    <source>
        <dbReference type="ARBA" id="ARBA00022801"/>
    </source>
</evidence>
<feature type="binding site" evidence="8">
    <location>
        <position position="210"/>
    </location>
    <ligand>
        <name>Mg(2+)</name>
        <dbReference type="ChEBI" id="CHEBI:18420"/>
        <label>1</label>
        <note>catalytic</note>
    </ligand>
</feature>
<proteinExistence type="inferred from homology"/>
<dbReference type="Proteomes" id="UP000245474">
    <property type="component" value="Unassembled WGS sequence"/>
</dbReference>
<evidence type="ECO:0000313" key="11">
    <source>
        <dbReference type="Proteomes" id="UP000245474"/>
    </source>
</evidence>
<evidence type="ECO:0000256" key="3">
    <source>
        <dbReference type="ARBA" id="ARBA00009759"/>
    </source>
</evidence>
<dbReference type="PROSITE" id="PS00630">
    <property type="entry name" value="IMP_2"/>
    <property type="match status" value="1"/>
</dbReference>
<keyword evidence="4 8" id="KW-0479">Metal-binding</keyword>
<accession>A0A2U2N4L3</accession>
<dbReference type="Gene3D" id="3.40.190.80">
    <property type="match status" value="1"/>
</dbReference>
<dbReference type="PRINTS" id="PR00377">
    <property type="entry name" value="IMPHPHTASES"/>
</dbReference>
<protein>
    <recommendedName>
        <fullName evidence="9">Inositol-1-monophosphatase</fullName>
        <ecNumber evidence="9">3.1.3.25</ecNumber>
    </recommendedName>
</protein>
<dbReference type="FunFam" id="3.30.540.10:FF:000003">
    <property type="entry name" value="Inositol-1-monophosphatase"/>
    <property type="match status" value="1"/>
</dbReference>
<sequence>MHPMVNIAVRAARSAGNVIARHMDRLDRVKVEAKGENDFVSEVDRLAEGEIIAILRHAYPDHGIVGEESGGDGRGEYVWVIDPLDGTTNFLRGFPHFAVSIALKYRGALEVGVIYDPVRQELWTAKRGGGTTFEGRRVRIAPRRSIDNALLGTGFPFRLRQHHDAYLGMFGDVLGRAGDLRRAGSAALDLAYVACGRLDGFWEIGLKPWDMAAGALMIREAGGIVGDFAGGDNYLETGNIVAGSPKLFADLVRTIRPHLNENLRA</sequence>
<dbReference type="EC" id="3.1.3.25" evidence="9"/>
<dbReference type="GO" id="GO:0007165">
    <property type="term" value="P:signal transduction"/>
    <property type="evidence" value="ECO:0007669"/>
    <property type="project" value="TreeGrafter"/>
</dbReference>
<dbReference type="CDD" id="cd01639">
    <property type="entry name" value="IMPase"/>
    <property type="match status" value="1"/>
</dbReference>
<keyword evidence="6" id="KW-0805">Transcription regulation</keyword>
<dbReference type="RefSeq" id="WP_109677276.1">
    <property type="nucleotide sequence ID" value="NZ_CP086615.1"/>
</dbReference>
<feature type="binding site" evidence="8">
    <location>
        <position position="67"/>
    </location>
    <ligand>
        <name>Mg(2+)</name>
        <dbReference type="ChEBI" id="CHEBI:18420"/>
        <label>1</label>
        <note>catalytic</note>
    </ligand>
</feature>
<evidence type="ECO:0000313" key="10">
    <source>
        <dbReference type="EMBL" id="PWG64050.1"/>
    </source>
</evidence>
<dbReference type="PANTHER" id="PTHR20854">
    <property type="entry name" value="INOSITOL MONOPHOSPHATASE"/>
    <property type="match status" value="1"/>
</dbReference>
<feature type="binding site" evidence="8">
    <location>
        <position position="84"/>
    </location>
    <ligand>
        <name>Mg(2+)</name>
        <dbReference type="ChEBI" id="CHEBI:18420"/>
        <label>1</label>
        <note>catalytic</note>
    </ligand>
</feature>
<dbReference type="PANTHER" id="PTHR20854:SF4">
    <property type="entry name" value="INOSITOL-1-MONOPHOSPHATASE-RELATED"/>
    <property type="match status" value="1"/>
</dbReference>
<evidence type="ECO:0000256" key="6">
    <source>
        <dbReference type="ARBA" id="ARBA00022814"/>
    </source>
</evidence>
<dbReference type="Gene3D" id="3.30.540.10">
    <property type="entry name" value="Fructose-1,6-Bisphosphatase, subunit A, domain 1"/>
    <property type="match status" value="1"/>
</dbReference>
<dbReference type="NCBIfam" id="NF008027">
    <property type="entry name" value="PRK10757.1"/>
    <property type="match status" value="1"/>
</dbReference>
<evidence type="ECO:0000256" key="2">
    <source>
        <dbReference type="ARBA" id="ARBA00001946"/>
    </source>
</evidence>
<dbReference type="Pfam" id="PF00459">
    <property type="entry name" value="Inositol_P"/>
    <property type="match status" value="1"/>
</dbReference>
<dbReference type="OrthoDB" id="9785695at2"/>
<reference evidence="10 11" key="1">
    <citation type="submission" date="2018-05" db="EMBL/GenBank/DDBJ databases">
        <title>Spiribacter halobius sp. nov., a moderately halophilic bacterium isolated from marine solar saltern.</title>
        <authorList>
            <person name="Zheng W.-S."/>
            <person name="Lu D.-C."/>
            <person name="Du Z.-J."/>
        </authorList>
    </citation>
    <scope>NUCLEOTIDE SEQUENCE [LARGE SCALE GENOMIC DNA]</scope>
    <source>
        <strain evidence="10 11">E85</strain>
    </source>
</reference>
<dbReference type="GO" id="GO:0046872">
    <property type="term" value="F:metal ion binding"/>
    <property type="evidence" value="ECO:0007669"/>
    <property type="project" value="UniProtKB-KW"/>
</dbReference>
<keyword evidence="5 9" id="KW-0378">Hydrolase</keyword>
<keyword evidence="6" id="KW-0889">Transcription antitermination</keyword>
<dbReference type="GO" id="GO:0031564">
    <property type="term" value="P:transcription antitermination"/>
    <property type="evidence" value="ECO:0007669"/>
    <property type="project" value="UniProtKB-KW"/>
</dbReference>
<dbReference type="PROSITE" id="PS00629">
    <property type="entry name" value="IMP_1"/>
    <property type="match status" value="1"/>
</dbReference>
<dbReference type="InterPro" id="IPR033942">
    <property type="entry name" value="IMPase"/>
</dbReference>
<comment type="catalytic activity">
    <reaction evidence="1 9">
        <text>a myo-inositol phosphate + H2O = myo-inositol + phosphate</text>
        <dbReference type="Rhea" id="RHEA:24056"/>
        <dbReference type="ChEBI" id="CHEBI:15377"/>
        <dbReference type="ChEBI" id="CHEBI:17268"/>
        <dbReference type="ChEBI" id="CHEBI:43474"/>
        <dbReference type="ChEBI" id="CHEBI:84139"/>
        <dbReference type="EC" id="3.1.3.25"/>
    </reaction>
</comment>
<evidence type="ECO:0000256" key="7">
    <source>
        <dbReference type="ARBA" id="ARBA00022842"/>
    </source>
</evidence>
<evidence type="ECO:0000256" key="9">
    <source>
        <dbReference type="RuleBase" id="RU364068"/>
    </source>
</evidence>
<dbReference type="GO" id="GO:0006020">
    <property type="term" value="P:inositol metabolic process"/>
    <property type="evidence" value="ECO:0007669"/>
    <property type="project" value="TreeGrafter"/>
</dbReference>
<dbReference type="AlphaFoldDB" id="A0A2U2N4L3"/>
<feature type="binding site" evidence="8">
    <location>
        <position position="85"/>
    </location>
    <ligand>
        <name>Mg(2+)</name>
        <dbReference type="ChEBI" id="CHEBI:18420"/>
        <label>1</label>
        <note>catalytic</note>
    </ligand>
</feature>
<gene>
    <name evidence="10" type="ORF">DEM34_05995</name>
</gene>
<keyword evidence="6" id="KW-0804">Transcription</keyword>
<comment type="similarity">
    <text evidence="3 9">Belongs to the inositol monophosphatase superfamily.</text>
</comment>
<organism evidence="10 11">
    <name type="scientific">Sediminicurvatus halobius</name>
    <dbReference type="NCBI Taxonomy" id="2182432"/>
    <lineage>
        <taxon>Bacteria</taxon>
        <taxon>Pseudomonadati</taxon>
        <taxon>Pseudomonadota</taxon>
        <taxon>Gammaproteobacteria</taxon>
        <taxon>Chromatiales</taxon>
        <taxon>Ectothiorhodospiraceae</taxon>
        <taxon>Sediminicurvatus</taxon>
    </lineage>
</organism>
<comment type="cofactor">
    <cofactor evidence="2 8 9">
        <name>Mg(2+)</name>
        <dbReference type="ChEBI" id="CHEBI:18420"/>
    </cofactor>
</comment>
<dbReference type="GO" id="GO:0046854">
    <property type="term" value="P:phosphatidylinositol phosphate biosynthetic process"/>
    <property type="evidence" value="ECO:0007669"/>
    <property type="project" value="InterPro"/>
</dbReference>
<dbReference type="PRINTS" id="PR01959">
    <property type="entry name" value="SBIMPHPHTASE"/>
</dbReference>
<dbReference type="EMBL" id="QFFI01000007">
    <property type="protein sequence ID" value="PWG64050.1"/>
    <property type="molecule type" value="Genomic_DNA"/>
</dbReference>
<comment type="caution">
    <text evidence="10">The sequence shown here is derived from an EMBL/GenBank/DDBJ whole genome shotgun (WGS) entry which is preliminary data.</text>
</comment>
<keyword evidence="7 8" id="KW-0460">Magnesium</keyword>
<dbReference type="SUPFAM" id="SSF56655">
    <property type="entry name" value="Carbohydrate phosphatase"/>
    <property type="match status" value="1"/>
</dbReference>
<dbReference type="InterPro" id="IPR020583">
    <property type="entry name" value="Inositol_monoP_metal-BS"/>
</dbReference>
<dbReference type="GO" id="GO:0008934">
    <property type="term" value="F:inositol monophosphate 1-phosphatase activity"/>
    <property type="evidence" value="ECO:0007669"/>
    <property type="project" value="InterPro"/>
</dbReference>
<evidence type="ECO:0000256" key="4">
    <source>
        <dbReference type="ARBA" id="ARBA00022723"/>
    </source>
</evidence>
<dbReference type="InterPro" id="IPR000760">
    <property type="entry name" value="Inositol_monophosphatase-like"/>
</dbReference>
<evidence type="ECO:0000256" key="8">
    <source>
        <dbReference type="PIRSR" id="PIRSR600760-2"/>
    </source>
</evidence>